<feature type="transmembrane region" description="Helical" evidence="1">
    <location>
        <begin position="44"/>
        <end position="67"/>
    </location>
</feature>
<protein>
    <submittedName>
        <fullName evidence="2">Uncharacterized protein</fullName>
    </submittedName>
</protein>
<keyword evidence="3" id="KW-1185">Reference proteome</keyword>
<keyword evidence="1" id="KW-0472">Membrane</keyword>
<proteinExistence type="predicted"/>
<feature type="transmembrane region" description="Helical" evidence="1">
    <location>
        <begin position="337"/>
        <end position="356"/>
    </location>
</feature>
<evidence type="ECO:0000313" key="3">
    <source>
        <dbReference type="Proteomes" id="UP000326924"/>
    </source>
</evidence>
<keyword evidence="1" id="KW-0812">Transmembrane</keyword>
<dbReference type="InParanoid" id="A0A5J5EQB3"/>
<accession>A0A5J5EQB3</accession>
<name>A0A5J5EQB3_9PEZI</name>
<keyword evidence="1" id="KW-1133">Transmembrane helix</keyword>
<dbReference type="OrthoDB" id="9451547at2759"/>
<organism evidence="2 3">
    <name type="scientific">Sphaerosporella brunnea</name>
    <dbReference type="NCBI Taxonomy" id="1250544"/>
    <lineage>
        <taxon>Eukaryota</taxon>
        <taxon>Fungi</taxon>
        <taxon>Dikarya</taxon>
        <taxon>Ascomycota</taxon>
        <taxon>Pezizomycotina</taxon>
        <taxon>Pezizomycetes</taxon>
        <taxon>Pezizales</taxon>
        <taxon>Pyronemataceae</taxon>
        <taxon>Sphaerosporella</taxon>
    </lineage>
</organism>
<dbReference type="AlphaFoldDB" id="A0A5J5EQB3"/>
<evidence type="ECO:0000256" key="1">
    <source>
        <dbReference type="SAM" id="Phobius"/>
    </source>
</evidence>
<feature type="transmembrane region" description="Helical" evidence="1">
    <location>
        <begin position="79"/>
        <end position="100"/>
    </location>
</feature>
<feature type="transmembrane region" description="Helical" evidence="1">
    <location>
        <begin position="206"/>
        <end position="225"/>
    </location>
</feature>
<reference evidence="2 3" key="1">
    <citation type="submission" date="2019-09" db="EMBL/GenBank/DDBJ databases">
        <title>Draft genome of the ectomycorrhizal ascomycete Sphaerosporella brunnea.</title>
        <authorList>
            <consortium name="DOE Joint Genome Institute"/>
            <person name="Benucci G.M."/>
            <person name="Marozzi G."/>
            <person name="Antonielli L."/>
            <person name="Sanchez S."/>
            <person name="Marco P."/>
            <person name="Wang X."/>
            <person name="Falini L.B."/>
            <person name="Barry K."/>
            <person name="Haridas S."/>
            <person name="Lipzen A."/>
            <person name="Labutti K."/>
            <person name="Grigoriev I.V."/>
            <person name="Murat C."/>
            <person name="Martin F."/>
            <person name="Albertini E."/>
            <person name="Donnini D."/>
            <person name="Bonito G."/>
        </authorList>
    </citation>
    <scope>NUCLEOTIDE SEQUENCE [LARGE SCALE GENOMIC DNA]</scope>
    <source>
        <strain evidence="2 3">Sb_GMNB300</strain>
    </source>
</reference>
<feature type="transmembrane region" description="Helical" evidence="1">
    <location>
        <begin position="408"/>
        <end position="431"/>
    </location>
</feature>
<evidence type="ECO:0000313" key="2">
    <source>
        <dbReference type="EMBL" id="KAA8900207.1"/>
    </source>
</evidence>
<feature type="transmembrane region" description="Helical" evidence="1">
    <location>
        <begin position="307"/>
        <end position="325"/>
    </location>
</feature>
<gene>
    <name evidence="2" type="ORF">FN846DRAFT_959244</name>
</gene>
<dbReference type="PANTHER" id="PTHR35043">
    <property type="entry name" value="TRANSCRIPTION FACTOR DOMAIN-CONTAINING PROTEIN"/>
    <property type="match status" value="1"/>
</dbReference>
<dbReference type="EMBL" id="VXIS01000157">
    <property type="protein sequence ID" value="KAA8900207.1"/>
    <property type="molecule type" value="Genomic_DNA"/>
</dbReference>
<dbReference type="PANTHER" id="PTHR35043:SF8">
    <property type="entry name" value="DUF4220 DOMAIN-CONTAINING PROTEIN"/>
    <property type="match status" value="1"/>
</dbReference>
<comment type="caution">
    <text evidence="2">The sequence shown here is derived from an EMBL/GenBank/DDBJ whole genome shotgun (WGS) entry which is preliminary data.</text>
</comment>
<dbReference type="Proteomes" id="UP000326924">
    <property type="component" value="Unassembled WGS sequence"/>
</dbReference>
<sequence>MTASNDTTSQNLTTTLVTAALTASSNGRIYGWVNQPNSRGTMDILWACLFTIFICTYVMLCLNVPATSEGMWRFIGRKLFWMGIALIGPEFVLTVASGQWNAARESVILFHESGYKQWTIRHGFFADMGGFLLVPSDGTPPFPIASKHLHWLVTHNYLEFPEVTKEEMEDKSKQDKFAKFITLFQAGYLVLQCIGRAAQRLAVTTLELFSLAIVVCSFLTAWCWLHKPLDVGTPIKLPLRTSIEEILQAASGEGAVVDDWQQTPLDFIEDFRPSWNLNVQAFMHLKIPTTRPISRIGNDSFPDLNGYQGYLCVATLGYAAIHLAGWNLTFPSKIELILWRVSSMFLFGTTAVFWIFEKAAAWHRNGRWQRMFFRVFKPKRAGVAMMDKAVAEREGKRLRKDLPLPFEFWSILPLAILYGVARLYLIVEVFLGLRELELSAYLNVDWSEYLPHV</sequence>